<keyword evidence="6" id="KW-1185">Reference proteome</keyword>
<sequence length="571" mass="64682">MASPAPTDPSLRAIDDFRRMRVICIGAGMSGITVGCLFPQQIPNLQLTIYEKNSEVGGTCYPGLQPGMYLTPHTYQYTFASNPNWSRFYPPGREFEEYLKTVAKTYDVYKYTKFNHFFQTARWLSDIGQWEVTVLRLEDNTVIKDYAEVLIKATGLVNQWEWPDCPGRELFKGTMLHTANWDDSFDPTGKRVAVIGYGATGVQITPAIQPIVKSLDHYVRGKVWVPPGGGTNFQELVERGAKKNFDHPLEERRRFCNDPLAYLAFRKKQEMYTNQVQGVMFKGTEALDKFTEMIDLNMRETSKPKPELYEILKPSYSPGCRRLIMGQAWLECLTKENAHLIPKNVKRFTEHGIEDEDGVLREYDAIICATGFDKNMDNRDTPYIGQDGITLQEAWDPDPVAYLSVAPPKMPNMFLLFGPGSAPAAGSIIHVFEGAAGYIIKCIRKMQKEYLKSMVIRPNAMAGWIKHLDYHFGRTVLSESCASWFKRNKPEGRPVISWPGSAMHGYIAWDSPRFEDFEYESWLPSDDPMAYLGNGCTVAEVEGGDTTGYMSFTDVSTVLPVKDYLVDSAKL</sequence>
<dbReference type="PANTHER" id="PTHR42877">
    <property type="entry name" value="L-ORNITHINE N(5)-MONOOXYGENASE-RELATED"/>
    <property type="match status" value="1"/>
</dbReference>
<accession>A0A8E2DZ70</accession>
<evidence type="ECO:0000256" key="2">
    <source>
        <dbReference type="ARBA" id="ARBA00022630"/>
    </source>
</evidence>
<keyword evidence="2" id="KW-0285">Flavoprotein</keyword>
<keyword evidence="4" id="KW-0560">Oxidoreductase</keyword>
<evidence type="ECO:0000313" key="6">
    <source>
        <dbReference type="Proteomes" id="UP000250266"/>
    </source>
</evidence>
<dbReference type="GO" id="GO:0050661">
    <property type="term" value="F:NADP binding"/>
    <property type="evidence" value="ECO:0007669"/>
    <property type="project" value="InterPro"/>
</dbReference>
<organism evidence="5 6">
    <name type="scientific">Lepidopterella palustris CBS 459.81</name>
    <dbReference type="NCBI Taxonomy" id="1314670"/>
    <lineage>
        <taxon>Eukaryota</taxon>
        <taxon>Fungi</taxon>
        <taxon>Dikarya</taxon>
        <taxon>Ascomycota</taxon>
        <taxon>Pezizomycotina</taxon>
        <taxon>Dothideomycetes</taxon>
        <taxon>Pleosporomycetidae</taxon>
        <taxon>Mytilinidiales</taxon>
        <taxon>Argynnaceae</taxon>
        <taxon>Lepidopterella</taxon>
    </lineage>
</organism>
<dbReference type="GO" id="GO:0004499">
    <property type="term" value="F:N,N-dimethylaniline monooxygenase activity"/>
    <property type="evidence" value="ECO:0007669"/>
    <property type="project" value="InterPro"/>
</dbReference>
<evidence type="ECO:0000256" key="3">
    <source>
        <dbReference type="ARBA" id="ARBA00022827"/>
    </source>
</evidence>
<gene>
    <name evidence="5" type="ORF">K432DRAFT_310635</name>
</gene>
<proteinExistence type="inferred from homology"/>
<evidence type="ECO:0000256" key="1">
    <source>
        <dbReference type="ARBA" id="ARBA00010139"/>
    </source>
</evidence>
<dbReference type="EMBL" id="KV745472">
    <property type="protein sequence ID" value="OCK74476.1"/>
    <property type="molecule type" value="Genomic_DNA"/>
</dbReference>
<evidence type="ECO:0000256" key="4">
    <source>
        <dbReference type="ARBA" id="ARBA00023002"/>
    </source>
</evidence>
<dbReference type="Proteomes" id="UP000250266">
    <property type="component" value="Unassembled WGS sequence"/>
</dbReference>
<dbReference type="Gene3D" id="3.50.50.60">
    <property type="entry name" value="FAD/NAD(P)-binding domain"/>
    <property type="match status" value="2"/>
</dbReference>
<dbReference type="OrthoDB" id="74360at2759"/>
<name>A0A8E2DZ70_9PEZI</name>
<dbReference type="PANTHER" id="PTHR42877:SF7">
    <property type="entry name" value="FLAVIN-BINDING MONOOXYGENASE-RELATED"/>
    <property type="match status" value="1"/>
</dbReference>
<protein>
    <submittedName>
        <fullName evidence="5">FAD/NAD(P)-binding domain-containing protein</fullName>
    </submittedName>
</protein>
<dbReference type="InterPro" id="IPR036188">
    <property type="entry name" value="FAD/NAD-bd_sf"/>
</dbReference>
<reference evidence="5 6" key="1">
    <citation type="journal article" date="2016" name="Nat. Commun.">
        <title>Ectomycorrhizal ecology is imprinted in the genome of the dominant symbiotic fungus Cenococcum geophilum.</title>
        <authorList>
            <consortium name="DOE Joint Genome Institute"/>
            <person name="Peter M."/>
            <person name="Kohler A."/>
            <person name="Ohm R.A."/>
            <person name="Kuo A."/>
            <person name="Krutzmann J."/>
            <person name="Morin E."/>
            <person name="Arend M."/>
            <person name="Barry K.W."/>
            <person name="Binder M."/>
            <person name="Choi C."/>
            <person name="Clum A."/>
            <person name="Copeland A."/>
            <person name="Grisel N."/>
            <person name="Haridas S."/>
            <person name="Kipfer T."/>
            <person name="LaButti K."/>
            <person name="Lindquist E."/>
            <person name="Lipzen A."/>
            <person name="Maire R."/>
            <person name="Meier B."/>
            <person name="Mihaltcheva S."/>
            <person name="Molinier V."/>
            <person name="Murat C."/>
            <person name="Poggeler S."/>
            <person name="Quandt C.A."/>
            <person name="Sperisen C."/>
            <person name="Tritt A."/>
            <person name="Tisserant E."/>
            <person name="Crous P.W."/>
            <person name="Henrissat B."/>
            <person name="Nehls U."/>
            <person name="Egli S."/>
            <person name="Spatafora J.W."/>
            <person name="Grigoriev I.V."/>
            <person name="Martin F.M."/>
        </authorList>
    </citation>
    <scope>NUCLEOTIDE SEQUENCE [LARGE SCALE GENOMIC DNA]</scope>
    <source>
        <strain evidence="5 6">CBS 459.81</strain>
    </source>
</reference>
<dbReference type="InterPro" id="IPR051209">
    <property type="entry name" value="FAD-bind_Monooxygenase_sf"/>
</dbReference>
<comment type="similarity">
    <text evidence="1">Belongs to the FAD-binding monooxygenase family.</text>
</comment>
<dbReference type="InterPro" id="IPR020946">
    <property type="entry name" value="Flavin_mOase-like"/>
</dbReference>
<evidence type="ECO:0000313" key="5">
    <source>
        <dbReference type="EMBL" id="OCK74476.1"/>
    </source>
</evidence>
<dbReference type="GO" id="GO:0050660">
    <property type="term" value="F:flavin adenine dinucleotide binding"/>
    <property type="evidence" value="ECO:0007669"/>
    <property type="project" value="InterPro"/>
</dbReference>
<dbReference type="AlphaFoldDB" id="A0A8E2DZ70"/>
<dbReference type="SUPFAM" id="SSF51905">
    <property type="entry name" value="FAD/NAD(P)-binding domain"/>
    <property type="match status" value="2"/>
</dbReference>
<keyword evidence="3" id="KW-0274">FAD</keyword>
<dbReference type="Pfam" id="PF13450">
    <property type="entry name" value="NAD_binding_8"/>
    <property type="match status" value="1"/>
</dbReference>
<dbReference type="Pfam" id="PF00743">
    <property type="entry name" value="FMO-like"/>
    <property type="match status" value="1"/>
</dbReference>